<dbReference type="PRINTS" id="PR00959">
    <property type="entry name" value="MEVGALKINASE"/>
</dbReference>
<dbReference type="InterPro" id="IPR006204">
    <property type="entry name" value="GHMP_kinase_N_dom"/>
</dbReference>
<dbReference type="PANTHER" id="PTHR10457">
    <property type="entry name" value="MEVALONATE KINASE/GALACTOKINASE"/>
    <property type="match status" value="1"/>
</dbReference>
<evidence type="ECO:0000256" key="9">
    <source>
        <dbReference type="ARBA" id="ARBA00023144"/>
    </source>
</evidence>
<feature type="domain" description="GHMP kinase C-terminal" evidence="14">
    <location>
        <begin position="285"/>
        <end position="365"/>
    </location>
</feature>
<evidence type="ECO:0000256" key="7">
    <source>
        <dbReference type="ARBA" id="ARBA00022840"/>
    </source>
</evidence>
<dbReference type="SUPFAM" id="SSF54211">
    <property type="entry name" value="Ribosomal protein S5 domain 2-like"/>
    <property type="match status" value="1"/>
</dbReference>
<keyword evidence="3 11" id="KW-0808">Transferase</keyword>
<dbReference type="UniPathway" id="UPA00214"/>
<feature type="binding site" evidence="11">
    <location>
        <begin position="33"/>
        <end position="36"/>
    </location>
    <ligand>
        <name>substrate</name>
    </ligand>
</feature>
<evidence type="ECO:0000313" key="16">
    <source>
        <dbReference type="EMBL" id="AIR10106.1"/>
    </source>
</evidence>
<gene>
    <name evidence="11 16" type="primary">galK</name>
    <name evidence="16" type="ORF">LSJ_0366</name>
</gene>
<dbReference type="InterPro" id="IPR019539">
    <property type="entry name" value="GalKase_N"/>
</dbReference>
<keyword evidence="7 11" id="KW-0067">ATP-binding</keyword>
<feature type="binding site" evidence="11">
    <location>
        <position position="130"/>
    </location>
    <ligand>
        <name>Mg(2+)</name>
        <dbReference type="ChEBI" id="CHEBI:18420"/>
    </ligand>
</feature>
<dbReference type="PRINTS" id="PR00473">
    <property type="entry name" value="GALCTOKINASE"/>
</dbReference>
<dbReference type="InterPro" id="IPR006206">
    <property type="entry name" value="Mevalonate/galactokinase"/>
</dbReference>
<feature type="binding site" evidence="11">
    <location>
        <position position="67"/>
    </location>
    <ligand>
        <name>ATP</name>
        <dbReference type="ChEBI" id="CHEBI:30616"/>
    </ligand>
</feature>
<dbReference type="NCBIfam" id="TIGR00131">
    <property type="entry name" value="gal_kin"/>
    <property type="match status" value="1"/>
</dbReference>
<dbReference type="Gene3D" id="3.30.70.890">
    <property type="entry name" value="GHMP kinase, C-terminal domain"/>
    <property type="match status" value="1"/>
</dbReference>
<keyword evidence="4 11" id="KW-0479">Metal-binding</keyword>
<comment type="subcellular location">
    <subcellularLocation>
        <location evidence="11">Cytoplasm</location>
    </subcellularLocation>
</comment>
<dbReference type="PROSITE" id="PS00106">
    <property type="entry name" value="GALACTOKINASE"/>
    <property type="match status" value="1"/>
</dbReference>
<dbReference type="Pfam" id="PF08544">
    <property type="entry name" value="GHMP_kinases_C"/>
    <property type="match status" value="1"/>
</dbReference>
<dbReference type="PROSITE" id="PS00627">
    <property type="entry name" value="GHMP_KINASES_ATP"/>
    <property type="match status" value="1"/>
</dbReference>
<dbReference type="SUPFAM" id="SSF55060">
    <property type="entry name" value="GHMP Kinase, C-terminal domain"/>
    <property type="match status" value="1"/>
</dbReference>
<evidence type="ECO:0000256" key="6">
    <source>
        <dbReference type="ARBA" id="ARBA00022777"/>
    </source>
</evidence>
<dbReference type="GO" id="GO:0004335">
    <property type="term" value="F:galactokinase activity"/>
    <property type="evidence" value="ECO:0007669"/>
    <property type="project" value="UniProtKB-UniRule"/>
</dbReference>
<dbReference type="GO" id="GO:0005524">
    <property type="term" value="F:ATP binding"/>
    <property type="evidence" value="ECO:0007669"/>
    <property type="project" value="UniProtKB-UniRule"/>
</dbReference>
<dbReference type="InterPro" id="IPR014721">
    <property type="entry name" value="Ribsml_uS5_D2-typ_fold_subgr"/>
</dbReference>
<dbReference type="RefSeq" id="WP_044004555.1">
    <property type="nucleotide sequence ID" value="NZ_CP007646.1"/>
</dbReference>
<feature type="binding site" evidence="11">
    <location>
        <begin position="124"/>
        <end position="130"/>
    </location>
    <ligand>
        <name>ATP</name>
        <dbReference type="ChEBI" id="CHEBI:30616"/>
    </ligand>
</feature>
<feature type="binding site" evidence="11">
    <location>
        <position position="224"/>
    </location>
    <ligand>
        <name>substrate</name>
    </ligand>
</feature>
<evidence type="ECO:0000256" key="3">
    <source>
        <dbReference type="ARBA" id="ARBA00022679"/>
    </source>
</evidence>
<dbReference type="Proteomes" id="UP000029488">
    <property type="component" value="Chromosome"/>
</dbReference>
<evidence type="ECO:0000256" key="4">
    <source>
        <dbReference type="ARBA" id="ARBA00022723"/>
    </source>
</evidence>
<feature type="domain" description="GHMP kinase N-terminal" evidence="13">
    <location>
        <begin position="93"/>
        <end position="182"/>
    </location>
</feature>
<dbReference type="FunFam" id="3.30.230.10:FF:000017">
    <property type="entry name" value="Galactokinase"/>
    <property type="match status" value="1"/>
</dbReference>
<dbReference type="InterPro" id="IPR022963">
    <property type="entry name" value="Galactokinase_bac"/>
</dbReference>
<feature type="site" description="Transition state stabilizer" evidence="11">
    <location>
        <position position="27"/>
    </location>
</feature>
<accession>A0A089QGK6</accession>
<dbReference type="GO" id="GO:0006012">
    <property type="term" value="P:galactose metabolic process"/>
    <property type="evidence" value="ECO:0007669"/>
    <property type="project" value="UniProtKB-UniRule"/>
</dbReference>
<dbReference type="InterPro" id="IPR000705">
    <property type="entry name" value="Galactokinase"/>
</dbReference>
<keyword evidence="10 11" id="KW-0119">Carbohydrate metabolism</keyword>
<evidence type="ECO:0000259" key="14">
    <source>
        <dbReference type="Pfam" id="PF08544"/>
    </source>
</evidence>
<dbReference type="Gene3D" id="3.30.230.10">
    <property type="match status" value="1"/>
</dbReference>
<comment type="catalytic activity">
    <reaction evidence="11">
        <text>alpha-D-galactose + ATP = alpha-D-galactose 1-phosphate + ADP + H(+)</text>
        <dbReference type="Rhea" id="RHEA:13553"/>
        <dbReference type="ChEBI" id="CHEBI:15378"/>
        <dbReference type="ChEBI" id="CHEBI:28061"/>
        <dbReference type="ChEBI" id="CHEBI:30616"/>
        <dbReference type="ChEBI" id="CHEBI:58336"/>
        <dbReference type="ChEBI" id="CHEBI:456216"/>
        <dbReference type="EC" id="2.7.1.6"/>
    </reaction>
</comment>
<comment type="similarity">
    <text evidence="1 11">Belongs to the GHMP kinase family. GalK subfamily.</text>
</comment>
<protein>
    <recommendedName>
        <fullName evidence="11 12">Galactokinase</fullName>
        <ecNumber evidence="11 12">2.7.1.6</ecNumber>
    </recommendedName>
    <alternativeName>
        <fullName evidence="11">Galactose kinase</fullName>
    </alternativeName>
</protein>
<dbReference type="GO" id="GO:0005829">
    <property type="term" value="C:cytosol"/>
    <property type="evidence" value="ECO:0007669"/>
    <property type="project" value="TreeGrafter"/>
</dbReference>
<dbReference type="InterPro" id="IPR019741">
    <property type="entry name" value="Galactokinase_CS"/>
</dbReference>
<evidence type="ECO:0000256" key="12">
    <source>
        <dbReference type="NCBIfam" id="TIGR00131"/>
    </source>
</evidence>
<dbReference type="KEGG" id="lsj:LSJ_0366"/>
<keyword evidence="6 11" id="KW-0418">Kinase</keyword>
<dbReference type="Pfam" id="PF10509">
    <property type="entry name" value="GalKase_gal_bdg"/>
    <property type="match status" value="1"/>
</dbReference>
<evidence type="ECO:0000313" key="17">
    <source>
        <dbReference type="Proteomes" id="UP000029488"/>
    </source>
</evidence>
<comment type="pathway">
    <text evidence="11">Carbohydrate metabolism; galactose metabolism.</text>
</comment>
<keyword evidence="9 11" id="KW-0299">Galactose metabolism</keyword>
<evidence type="ECO:0000256" key="11">
    <source>
        <dbReference type="HAMAP-Rule" id="MF_00246"/>
    </source>
</evidence>
<dbReference type="AlphaFoldDB" id="A0A089QGK6"/>
<evidence type="ECO:0000256" key="10">
    <source>
        <dbReference type="ARBA" id="ARBA00023277"/>
    </source>
</evidence>
<feature type="active site" description="Proton acceptor" evidence="11">
    <location>
        <position position="174"/>
    </location>
</feature>
<organism evidence="16 17">
    <name type="scientific">Ligilactobacillus salivarius</name>
    <dbReference type="NCBI Taxonomy" id="1624"/>
    <lineage>
        <taxon>Bacteria</taxon>
        <taxon>Bacillati</taxon>
        <taxon>Bacillota</taxon>
        <taxon>Bacilli</taxon>
        <taxon>Lactobacillales</taxon>
        <taxon>Lactobacillaceae</taxon>
        <taxon>Ligilactobacillus</taxon>
    </lineage>
</organism>
<evidence type="ECO:0000256" key="2">
    <source>
        <dbReference type="ARBA" id="ARBA00022490"/>
    </source>
</evidence>
<keyword evidence="2 11" id="KW-0963">Cytoplasm</keyword>
<feature type="domain" description="Galactokinase N-terminal" evidence="15">
    <location>
        <begin position="9"/>
        <end position="57"/>
    </location>
</feature>
<proteinExistence type="inferred from homology"/>
<dbReference type="InterPro" id="IPR036554">
    <property type="entry name" value="GHMP_kinase_C_sf"/>
</dbReference>
<evidence type="ECO:0000256" key="8">
    <source>
        <dbReference type="ARBA" id="ARBA00022842"/>
    </source>
</evidence>
<name>A0A089QGK6_9LACO</name>
<evidence type="ECO:0000256" key="1">
    <source>
        <dbReference type="ARBA" id="ARBA00006566"/>
    </source>
</evidence>
<dbReference type="EMBL" id="CP007646">
    <property type="protein sequence ID" value="AIR10106.1"/>
    <property type="molecule type" value="Genomic_DNA"/>
</dbReference>
<dbReference type="FunFam" id="3.30.70.890:FF:000001">
    <property type="entry name" value="Galactokinase"/>
    <property type="match status" value="1"/>
</dbReference>
<dbReference type="InterPro" id="IPR013750">
    <property type="entry name" value="GHMP_kinase_C_dom"/>
</dbReference>
<dbReference type="NCBIfam" id="NF003705">
    <property type="entry name" value="PRK05322.1"/>
    <property type="match status" value="1"/>
</dbReference>
<dbReference type="GO" id="GO:0000287">
    <property type="term" value="F:magnesium ion binding"/>
    <property type="evidence" value="ECO:0007669"/>
    <property type="project" value="UniProtKB-UniRule"/>
</dbReference>
<dbReference type="InterPro" id="IPR006203">
    <property type="entry name" value="GHMP_knse_ATP-bd_CS"/>
</dbReference>
<evidence type="ECO:0000256" key="5">
    <source>
        <dbReference type="ARBA" id="ARBA00022741"/>
    </source>
</evidence>
<evidence type="ECO:0000259" key="15">
    <source>
        <dbReference type="Pfam" id="PF10509"/>
    </source>
</evidence>
<dbReference type="InterPro" id="IPR020568">
    <property type="entry name" value="Ribosomal_Su5_D2-typ_SF"/>
</dbReference>
<dbReference type="HAMAP" id="MF_00246">
    <property type="entry name" value="Galactokinase"/>
    <property type="match status" value="1"/>
</dbReference>
<dbReference type="EC" id="2.7.1.6" evidence="11 12"/>
<sequence length="387" mass="43073">MDKKVINDKFTEIFGEQAEATFFSPGRINLIGEHTDYNGGHVFPCAISLGTYGAARKREDNKLRFYSANFEDLGIIEASLDDLKYDKKDNWVNYAKGMIYFLKETGHDVDKGMDIFIEGNIPNGSGLSSSASLEMLIGVIAQELFNLDIDRVDLVKLGMETENKFIGVNSGIMDQFAVGMGKQNQAILLDTNTLEYSYAPVDMGNNVIVIMNTNKRRELADSKYNERRSECETAVGELQAELDIKTLGELDAQTFDEYAYLIEDENRLKRARHAVWENQRTMQAQAALEEGDLEKFGRLVNASHVSLEHDYEVTGIELDTLAHTAWKQEGVLGARMTGAGFGGCGIAIVDKDKVEAFKENVGKVYTEKIGYAPAFYIAEIADGTKVL</sequence>
<keyword evidence="5 11" id="KW-0547">Nucleotide-binding</keyword>
<dbReference type="Pfam" id="PF00288">
    <property type="entry name" value="GHMP_kinases_N"/>
    <property type="match status" value="1"/>
</dbReference>
<dbReference type="PANTHER" id="PTHR10457:SF7">
    <property type="entry name" value="GALACTOKINASE-RELATED"/>
    <property type="match status" value="1"/>
</dbReference>
<evidence type="ECO:0000259" key="13">
    <source>
        <dbReference type="Pfam" id="PF00288"/>
    </source>
</evidence>
<dbReference type="PIRSF" id="PIRSF000530">
    <property type="entry name" value="Galactokinase"/>
    <property type="match status" value="1"/>
</dbReference>
<reference evidence="16 17" key="1">
    <citation type="journal article" date="2014" name="BMC Genomics">
        <title>Unusual genome complexity in Lactobacillus salivarius JCM1046.</title>
        <authorList>
            <person name="Raftis E.J."/>
            <person name="Forde B.M."/>
            <person name="Claesson M.J."/>
            <person name="O'Toole P.W."/>
        </authorList>
    </citation>
    <scope>NUCLEOTIDE SEQUENCE [LARGE SCALE GENOMIC DNA]</scope>
    <source>
        <strain evidence="16 17">JCM1046</strain>
    </source>
</reference>
<feature type="binding site" evidence="11">
    <location>
        <position position="162"/>
    </location>
    <ligand>
        <name>Mg(2+)</name>
        <dbReference type="ChEBI" id="CHEBI:18420"/>
    </ligand>
</feature>
<keyword evidence="8 11" id="KW-0460">Magnesium</keyword>
<comment type="function">
    <text evidence="11">Catalyzes the transfer of the gamma-phosphate of ATP to D-galactose to form alpha-D-galactose-1-phosphate (Gal-1-P).</text>
</comment>